<dbReference type="GO" id="GO:0004519">
    <property type="term" value="F:endonuclease activity"/>
    <property type="evidence" value="ECO:0007669"/>
    <property type="project" value="UniProtKB-KW"/>
</dbReference>
<organism evidence="9 10">
    <name type="scientific">Mucor circinelloides f. lusitanicus</name>
    <name type="common">Mucor racemosus var. lusitanicus</name>
    <dbReference type="NCBI Taxonomy" id="29924"/>
    <lineage>
        <taxon>Eukaryota</taxon>
        <taxon>Fungi</taxon>
        <taxon>Fungi incertae sedis</taxon>
        <taxon>Mucoromycota</taxon>
        <taxon>Mucoromycotina</taxon>
        <taxon>Mucoromycetes</taxon>
        <taxon>Mucorales</taxon>
        <taxon>Mucorineae</taxon>
        <taxon>Mucoraceae</taxon>
        <taxon>Mucor</taxon>
    </lineage>
</organism>
<dbReference type="InterPro" id="IPR036237">
    <property type="entry name" value="Xyl_isomerase-like_sf"/>
</dbReference>
<dbReference type="Pfam" id="PF00698">
    <property type="entry name" value="Acyl_transf_1"/>
    <property type="match status" value="1"/>
</dbReference>
<dbReference type="EMBL" id="JAAECE010000002">
    <property type="protein sequence ID" value="KAF1804812.1"/>
    <property type="molecule type" value="Genomic_DNA"/>
</dbReference>
<evidence type="ECO:0000256" key="3">
    <source>
        <dbReference type="ARBA" id="ARBA00022763"/>
    </source>
</evidence>
<gene>
    <name evidence="9" type="ORF">FB192DRAFT_1319759</name>
</gene>
<feature type="region of interest" description="Disordered" evidence="7">
    <location>
        <begin position="721"/>
        <end position="770"/>
    </location>
</feature>
<dbReference type="InterPro" id="IPR016036">
    <property type="entry name" value="Malonyl_transacylase_ACP-bd"/>
</dbReference>
<keyword evidence="5" id="KW-0378">Hydrolase</keyword>
<dbReference type="Proteomes" id="UP000469890">
    <property type="component" value="Unassembled WGS sequence"/>
</dbReference>
<evidence type="ECO:0000256" key="7">
    <source>
        <dbReference type="SAM" id="MobiDB-lite"/>
    </source>
</evidence>
<name>A0A8H4F3G6_MUCCL</name>
<dbReference type="AlphaFoldDB" id="A0A8H4F3G6"/>
<reference evidence="9 10" key="1">
    <citation type="submission" date="2019-09" db="EMBL/GenBank/DDBJ databases">
        <authorList>
            <consortium name="DOE Joint Genome Institute"/>
            <person name="Mondo S.J."/>
            <person name="Navarro-Mendoza M.I."/>
            <person name="Perez-Arques C."/>
            <person name="Panchal S."/>
            <person name="Nicolas F.E."/>
            <person name="Ganguly P."/>
            <person name="Pangilinan J."/>
            <person name="Grigoriev I."/>
            <person name="Heitman J."/>
            <person name="Sanya K."/>
            <person name="Garre V."/>
        </authorList>
    </citation>
    <scope>NUCLEOTIDE SEQUENCE [LARGE SCALE GENOMIC DNA]</scope>
    <source>
        <strain evidence="9 10">MU402</strain>
    </source>
</reference>
<keyword evidence="1" id="KW-0540">Nuclease</keyword>
<feature type="compositionally biased region" description="Basic residues" evidence="7">
    <location>
        <begin position="740"/>
        <end position="755"/>
    </location>
</feature>
<keyword evidence="2 9" id="KW-0255">Endonuclease</keyword>
<dbReference type="GO" id="GO:0005739">
    <property type="term" value="C:mitochondrion"/>
    <property type="evidence" value="ECO:0007669"/>
    <property type="project" value="TreeGrafter"/>
</dbReference>
<dbReference type="NCBIfam" id="TIGR00128">
    <property type="entry name" value="fabD"/>
    <property type="match status" value="1"/>
</dbReference>
<dbReference type="SMART" id="SM00827">
    <property type="entry name" value="PKS_AT"/>
    <property type="match status" value="1"/>
</dbReference>
<dbReference type="GO" id="GO:0005634">
    <property type="term" value="C:nucleus"/>
    <property type="evidence" value="ECO:0007669"/>
    <property type="project" value="TreeGrafter"/>
</dbReference>
<dbReference type="GO" id="GO:0004314">
    <property type="term" value="F:[acyl-carrier-protein] S-malonyltransferase activity"/>
    <property type="evidence" value="ECO:0007669"/>
    <property type="project" value="InterPro"/>
</dbReference>
<dbReference type="InterPro" id="IPR004601">
    <property type="entry name" value="UvdE"/>
</dbReference>
<dbReference type="SUPFAM" id="SSF52151">
    <property type="entry name" value="FabD/lysophospholipase-like"/>
    <property type="match status" value="1"/>
</dbReference>
<dbReference type="SUPFAM" id="SSF51658">
    <property type="entry name" value="Xylose isomerase-like"/>
    <property type="match status" value="1"/>
</dbReference>
<evidence type="ECO:0000256" key="4">
    <source>
        <dbReference type="ARBA" id="ARBA00022769"/>
    </source>
</evidence>
<dbReference type="GO" id="GO:0043504">
    <property type="term" value="P:mitochondrial DNA repair"/>
    <property type="evidence" value="ECO:0007669"/>
    <property type="project" value="TreeGrafter"/>
</dbReference>
<dbReference type="GO" id="GO:0006289">
    <property type="term" value="P:nucleotide-excision repair"/>
    <property type="evidence" value="ECO:0007669"/>
    <property type="project" value="InterPro"/>
</dbReference>
<evidence type="ECO:0000313" key="9">
    <source>
        <dbReference type="EMBL" id="KAF1804812.1"/>
    </source>
</evidence>
<dbReference type="Gene3D" id="3.20.20.150">
    <property type="entry name" value="Divalent-metal-dependent TIM barrel enzymes"/>
    <property type="match status" value="1"/>
</dbReference>
<proteinExistence type="predicted"/>
<dbReference type="Gene3D" id="3.40.366.10">
    <property type="entry name" value="Malonyl-Coenzyme A Acyl Carrier Protein, domain 2"/>
    <property type="match status" value="1"/>
</dbReference>
<dbReference type="PANTHER" id="PTHR31290">
    <property type="entry name" value="UV-DAMAGE ENDONUCLEASE"/>
    <property type="match status" value="1"/>
</dbReference>
<dbReference type="InterPro" id="IPR001227">
    <property type="entry name" value="Ac_transferase_dom_sf"/>
</dbReference>
<protein>
    <submittedName>
        <fullName evidence="9">UV-endonuclease UvdE-domain-containing protein</fullName>
    </submittedName>
</protein>
<dbReference type="NCBIfam" id="TIGR00629">
    <property type="entry name" value="uvde"/>
    <property type="match status" value="1"/>
</dbReference>
<feature type="domain" description="Malonyl-CoA:ACP transacylase (MAT)" evidence="8">
    <location>
        <begin position="31"/>
        <end position="340"/>
    </location>
</feature>
<dbReference type="SUPFAM" id="SSF55048">
    <property type="entry name" value="Probable ACP-binding domain of malonyl-CoA ACP transacylase"/>
    <property type="match status" value="1"/>
</dbReference>
<dbReference type="InterPro" id="IPR016035">
    <property type="entry name" value="Acyl_Trfase/lysoPLipase"/>
</dbReference>
<keyword evidence="6" id="KW-0234">DNA repair</keyword>
<evidence type="ECO:0000256" key="1">
    <source>
        <dbReference type="ARBA" id="ARBA00022722"/>
    </source>
</evidence>
<evidence type="ECO:0000259" key="8">
    <source>
        <dbReference type="SMART" id="SM00827"/>
    </source>
</evidence>
<dbReference type="Pfam" id="PF03851">
    <property type="entry name" value="UvdE"/>
    <property type="match status" value="1"/>
</dbReference>
<evidence type="ECO:0000313" key="10">
    <source>
        <dbReference type="Proteomes" id="UP000469890"/>
    </source>
</evidence>
<dbReference type="GO" id="GO:0016787">
    <property type="term" value="F:hydrolase activity"/>
    <property type="evidence" value="ECO:0007669"/>
    <property type="project" value="UniProtKB-KW"/>
</dbReference>
<feature type="region of interest" description="Disordered" evidence="7">
    <location>
        <begin position="804"/>
        <end position="879"/>
    </location>
</feature>
<keyword evidence="4" id="KW-0228">DNA excision</keyword>
<feature type="region of interest" description="Disordered" evidence="7">
    <location>
        <begin position="627"/>
        <end position="656"/>
    </location>
</feature>
<evidence type="ECO:0000256" key="2">
    <source>
        <dbReference type="ARBA" id="ARBA00022759"/>
    </source>
</evidence>
<dbReference type="Gene3D" id="3.30.70.250">
    <property type="entry name" value="Malonyl-CoA ACP transacylase, ACP-binding"/>
    <property type="match status" value="1"/>
</dbReference>
<evidence type="ECO:0000256" key="5">
    <source>
        <dbReference type="ARBA" id="ARBA00022801"/>
    </source>
</evidence>
<comment type="caution">
    <text evidence="9">The sequence shown here is derived from an EMBL/GenBank/DDBJ whole genome shotgun (WGS) entry which is preliminary data.</text>
</comment>
<sequence length="879" mass="98716">MNRLRNAATKTLGRRNWMSTAGIERSHRAILFPGQGSQYVGMGKDLYNLYPRSAKLVFDEADEALKNGLRALIFEGQQDKLKLTENAQPAILTTSIAMLRVLETEFGFDISKACNHALGHSLGEYTALVATKAMSLTDAVRLVRLRGEAMTRAVADKQGKTAMSALVVRKDRLADLEKAMEEIKADLPKGELVAVANINSSFQVVISGTSQGVDQASRILQERRFAARAVDLPVSAPFHCELMQEAADVMEDALKKVEIKMPCVEVVSNVTARPYANAEEIPKRLVEQVVATVEWERSINYCKGQDIDDFLCFGPGKVLANLLKKEYPLDKIRTITTTIVEPKTEAAKKEEKVTTVKLEEESLTETAAVIETPRYVHDNPRAFKGRLGYACMNTILRKQKPSVFSARTCRLATVAEKGIEVVKEIALQNVADMKTMIQWNEGKYHNIRFMRLSSDMFPFASHEKIGYEIDFAEKELKEAGDLANKYKHRLTMHPGQYNQLVSLNPKVVANTARELYYHAHMLDLMGMDQDSVMIIHMGGVYGDREAALARFEQEYQKLPDTVKRRLVLENDELGYSVSDLLPICQKLQVPLVLDWHHHHINPGNVTDLLSLLPAINKTWTDKGIRPKQHYSESRNGAVTQMERRAHSDRVQNLPPTTDDVDLMIEAKDKEQAVFHLYRLFDLETVDDDVWIPQTGIESKQTSGRKSNKAARKKKAAEDALKEELKDENGDDDYSEDVKPKRARKAAATKKAKKRKADVDSDDPDEFKVEEEVTQVRQTTKRATAAAALAKRKKIEKQVEAIELAMEEKENESTQQTDPDVSMEAVVPEKKPAANGKAKKQSVVKQEATATEPPVKAPPEVKTTARRSRRNVKQAEAQEQ</sequence>
<keyword evidence="3" id="KW-0227">DNA damage</keyword>
<dbReference type="InterPro" id="IPR004410">
    <property type="entry name" value="Malonyl_CoA-ACP_transAc_FabD"/>
</dbReference>
<accession>A0A8H4F3G6</accession>
<dbReference type="GO" id="GO:0009411">
    <property type="term" value="P:response to UV"/>
    <property type="evidence" value="ECO:0007669"/>
    <property type="project" value="InterPro"/>
</dbReference>
<evidence type="ECO:0000256" key="6">
    <source>
        <dbReference type="ARBA" id="ARBA00023204"/>
    </source>
</evidence>
<dbReference type="PANTHER" id="PTHR31290:SF5">
    <property type="entry name" value="UV-DAMAGE ENDONUCLEASE"/>
    <property type="match status" value="1"/>
</dbReference>
<dbReference type="InterPro" id="IPR014043">
    <property type="entry name" value="Acyl_transferase_dom"/>
</dbReference>